<comment type="caution">
    <text evidence="1">The sequence shown here is derived from an EMBL/GenBank/DDBJ whole genome shotgun (WGS) entry which is preliminary data.</text>
</comment>
<reference evidence="1 2" key="1">
    <citation type="journal article" date="2013" name="Genome Announc.">
        <title>Draft Genome Sequence of the Psychrophilic and Alkaliphilic Rhodonellum psychrophilum Strain GCM71T.</title>
        <authorList>
            <person name="Hauptmann A.L."/>
            <person name="Glaring M.A."/>
            <person name="Hallin P.F."/>
            <person name="Prieme A."/>
            <person name="Stougaard P."/>
        </authorList>
    </citation>
    <scope>NUCLEOTIDE SEQUENCE [LARGE SCALE GENOMIC DNA]</scope>
    <source>
        <strain evidence="1 2">GCM71</strain>
    </source>
</reference>
<dbReference type="Proteomes" id="UP000016843">
    <property type="component" value="Unassembled WGS sequence"/>
</dbReference>
<name>U5BYC3_9BACT</name>
<sequence length="29" mass="3644">MEIDWIKTPFGIDFHKFQRVFCFPKRKTQ</sequence>
<proteinExistence type="predicted"/>
<evidence type="ECO:0000313" key="1">
    <source>
        <dbReference type="EMBL" id="ERM80887.1"/>
    </source>
</evidence>
<accession>U5BYC3</accession>
<dbReference type="EMBL" id="AWXR01000072">
    <property type="protein sequence ID" value="ERM80887.1"/>
    <property type="molecule type" value="Genomic_DNA"/>
</dbReference>
<evidence type="ECO:0000313" key="2">
    <source>
        <dbReference type="Proteomes" id="UP000016843"/>
    </source>
</evidence>
<gene>
    <name evidence="1" type="ORF">P872_11590</name>
</gene>
<organism evidence="1 2">
    <name type="scientific">Rhodonellum psychrophilum GCM71 = DSM 17998</name>
    <dbReference type="NCBI Taxonomy" id="1123057"/>
    <lineage>
        <taxon>Bacteria</taxon>
        <taxon>Pseudomonadati</taxon>
        <taxon>Bacteroidota</taxon>
        <taxon>Cytophagia</taxon>
        <taxon>Cytophagales</taxon>
        <taxon>Cytophagaceae</taxon>
        <taxon>Rhodonellum</taxon>
    </lineage>
</organism>
<dbReference type="AlphaFoldDB" id="U5BYC3"/>
<keyword evidence="2" id="KW-1185">Reference proteome</keyword>
<protein>
    <submittedName>
        <fullName evidence="1">Uncharacterized protein</fullName>
    </submittedName>
</protein>